<feature type="transmembrane region" description="Helical" evidence="7">
    <location>
        <begin position="644"/>
        <end position="666"/>
    </location>
</feature>
<proteinExistence type="inferred from homology"/>
<feature type="transmembrane region" description="Helical" evidence="7">
    <location>
        <begin position="824"/>
        <end position="843"/>
    </location>
</feature>
<evidence type="ECO:0000256" key="3">
    <source>
        <dbReference type="ARBA" id="ARBA00022989"/>
    </source>
</evidence>
<evidence type="ECO:0008006" key="11">
    <source>
        <dbReference type="Google" id="ProtNLM"/>
    </source>
</evidence>
<sequence length="855" mass="92970">MPDLPEEDQPGSPQVIITRPPDTPATSSGAKDASSTPSPEPSSSDEKVRDLSDSPNGKRVQWPEELAQTKSIPAGQEVLDFAESNFAQSGRSSDSRDPLDQAESHPGQQPTDESPSDERAELSEAEETNLLESMEVFVDPDETNGLPVLNPEREARRIREEAEARASGKPGLFRRRMKKKNAGQTNTSDELSMNIDHSTIGGGAPSGEWVAPSTYAPSSTHDGSGSDSDRDEDYETRERRKFLTEWRLRNSQDPFKLPSSNRKATSTTSSRPSSIKSGTKSAYASSELSAYIRTPAGSPPISPSPSAIDLPATTEVSDPTGSPGQKPSSLGQPKKNRLQKIANTPFKVAQAPLKIVKSAVGTPTEKALKDISYFAGAKTALTPEQLEEKAWEKEKKKRQKREEKKRKETQFITKHVAEVVNKQNFLMKLMRALMMFGAPSHRLEAQMLATARILEISCQLVYIPSIMLISFEDPLTKSSQSKFLKQANGLDLGKLLSAHMIYWNVVHDKIGVDDASAALDVLMTSKPTYTLWQNLLIGGLASAFILPSAFYGSFIDCLVTIPLGMLLVFVQVIVCRNDLYASLFEVVIAIINTFLAALFSSWGDQLCFSALVSGGVVLILPGFIVLCGSLELGNRSIISGSVRLVFALLYALFLGFGLSIGSTLWVRISGRPITWNYDCSPYRKDNPPWYRATIPQWYYFLTAPSFVLLLALRNGQPLVRKETLIMVVIGCAGFVANTFSGRAFTNRPDLCSCIGACTVGLLGGLYARFSRGSAFVMMVPGILFQLPSGLADNGGLLKFASEATSGDADSYASGFDVAEQLIEVALGLTVGLFLAGAFLNLFVSQSRRGTNLSSF</sequence>
<dbReference type="PANTHER" id="PTHR31082">
    <property type="entry name" value="PHEROMONE-REGULATED MEMBRANE PROTEIN 10"/>
    <property type="match status" value="1"/>
</dbReference>
<reference evidence="10" key="1">
    <citation type="submission" date="2014-08" db="EMBL/GenBank/DDBJ databases">
        <authorList>
            <person name="Sharma Rahul"/>
            <person name="Thines Marco"/>
        </authorList>
    </citation>
    <scope>NUCLEOTIDE SEQUENCE</scope>
</reference>
<dbReference type="InterPro" id="IPR010619">
    <property type="entry name" value="ThrE-like_N"/>
</dbReference>
<evidence type="ECO:0000256" key="5">
    <source>
        <dbReference type="ARBA" id="ARBA00034125"/>
    </source>
</evidence>
<keyword evidence="2 7" id="KW-0812">Transmembrane</keyword>
<feature type="transmembrane region" description="Helical" evidence="7">
    <location>
        <begin position="747"/>
        <end position="767"/>
    </location>
</feature>
<feature type="transmembrane region" description="Helical" evidence="7">
    <location>
        <begin position="582"/>
        <end position="602"/>
    </location>
</feature>
<evidence type="ECO:0000256" key="7">
    <source>
        <dbReference type="SAM" id="Phobius"/>
    </source>
</evidence>
<feature type="domain" description="Threonine/serine exporter-like N-terminal" evidence="8">
    <location>
        <begin position="425"/>
        <end position="664"/>
    </location>
</feature>
<dbReference type="Pfam" id="PF12821">
    <property type="entry name" value="ThrE_2"/>
    <property type="match status" value="1"/>
</dbReference>
<comment type="subcellular location">
    <subcellularLocation>
        <location evidence="1">Membrane</location>
        <topology evidence="1">Multi-pass membrane protein</topology>
    </subcellularLocation>
</comment>
<evidence type="ECO:0000256" key="6">
    <source>
        <dbReference type="SAM" id="MobiDB-lite"/>
    </source>
</evidence>
<feature type="compositionally biased region" description="Low complexity" evidence="6">
    <location>
        <begin position="263"/>
        <end position="281"/>
    </location>
</feature>
<dbReference type="Pfam" id="PF06738">
    <property type="entry name" value="ThrE"/>
    <property type="match status" value="1"/>
</dbReference>
<feature type="transmembrane region" description="Helical" evidence="7">
    <location>
        <begin position="724"/>
        <end position="741"/>
    </location>
</feature>
<evidence type="ECO:0000256" key="1">
    <source>
        <dbReference type="ARBA" id="ARBA00004141"/>
    </source>
</evidence>
<feature type="compositionally biased region" description="Basic residues" evidence="6">
    <location>
        <begin position="172"/>
        <end position="181"/>
    </location>
</feature>
<keyword evidence="3 7" id="KW-1133">Transmembrane helix</keyword>
<evidence type="ECO:0000259" key="9">
    <source>
        <dbReference type="Pfam" id="PF12821"/>
    </source>
</evidence>
<feature type="compositionally biased region" description="Basic and acidic residues" evidence="6">
    <location>
        <begin position="151"/>
        <end position="166"/>
    </location>
</feature>
<dbReference type="EMBL" id="LN483166">
    <property type="protein sequence ID" value="CED84924.1"/>
    <property type="molecule type" value="Genomic_DNA"/>
</dbReference>
<feature type="transmembrane region" description="Helical" evidence="7">
    <location>
        <begin position="608"/>
        <end position="632"/>
    </location>
</feature>
<feature type="compositionally biased region" description="Polar residues" evidence="6">
    <location>
        <begin position="314"/>
        <end position="331"/>
    </location>
</feature>
<organism evidence="10">
    <name type="scientific">Phaffia rhodozyma</name>
    <name type="common">Yeast</name>
    <name type="synonym">Xanthophyllomyces dendrorhous</name>
    <dbReference type="NCBI Taxonomy" id="264483"/>
    <lineage>
        <taxon>Eukaryota</taxon>
        <taxon>Fungi</taxon>
        <taxon>Dikarya</taxon>
        <taxon>Basidiomycota</taxon>
        <taxon>Agaricomycotina</taxon>
        <taxon>Tremellomycetes</taxon>
        <taxon>Cystofilobasidiales</taxon>
        <taxon>Mrakiaceae</taxon>
        <taxon>Phaffia</taxon>
    </lineage>
</organism>
<feature type="compositionally biased region" description="Polar residues" evidence="6">
    <location>
        <begin position="251"/>
        <end position="262"/>
    </location>
</feature>
<evidence type="ECO:0000256" key="4">
    <source>
        <dbReference type="ARBA" id="ARBA00023136"/>
    </source>
</evidence>
<protein>
    <recommendedName>
        <fullName evidence="11">DUF1212-domain-containing protein</fullName>
    </recommendedName>
</protein>
<dbReference type="AlphaFoldDB" id="A0A0F7SW14"/>
<evidence type="ECO:0000259" key="8">
    <source>
        <dbReference type="Pfam" id="PF06738"/>
    </source>
</evidence>
<evidence type="ECO:0000313" key="10">
    <source>
        <dbReference type="EMBL" id="CED84924.1"/>
    </source>
</evidence>
<feature type="compositionally biased region" description="Polar residues" evidence="6">
    <location>
        <begin position="182"/>
        <end position="197"/>
    </location>
</feature>
<feature type="compositionally biased region" description="Basic and acidic residues" evidence="6">
    <location>
        <begin position="236"/>
        <end position="250"/>
    </location>
</feature>
<feature type="region of interest" description="Disordered" evidence="6">
    <location>
        <begin position="1"/>
        <end position="334"/>
    </location>
</feature>
<dbReference type="InterPro" id="IPR051361">
    <property type="entry name" value="ThrE/Ser_Exporter"/>
</dbReference>
<keyword evidence="4 7" id="KW-0472">Membrane</keyword>
<feature type="transmembrane region" description="Helical" evidence="7">
    <location>
        <begin position="549"/>
        <end position="570"/>
    </location>
</feature>
<feature type="domain" description="Threonine/Serine exporter ThrE" evidence="9">
    <location>
        <begin position="720"/>
        <end position="835"/>
    </location>
</feature>
<evidence type="ECO:0000256" key="2">
    <source>
        <dbReference type="ARBA" id="ARBA00022692"/>
    </source>
</evidence>
<feature type="transmembrane region" description="Helical" evidence="7">
    <location>
        <begin position="774"/>
        <end position="791"/>
    </location>
</feature>
<feature type="transmembrane region" description="Helical" evidence="7">
    <location>
        <begin position="696"/>
        <end position="712"/>
    </location>
</feature>
<dbReference type="GO" id="GO:0016020">
    <property type="term" value="C:membrane"/>
    <property type="evidence" value="ECO:0007669"/>
    <property type="project" value="UniProtKB-SubCell"/>
</dbReference>
<comment type="similarity">
    <text evidence="5">Belongs to the ThrE exporter (TC 2.A.79) family.</text>
</comment>
<accession>A0A0F7SW14</accession>
<dbReference type="InterPro" id="IPR024528">
    <property type="entry name" value="ThrE_2"/>
</dbReference>
<dbReference type="PANTHER" id="PTHR31082:SF4">
    <property type="entry name" value="PHEROMONE-REGULATED MEMBRANE PROTEIN 10"/>
    <property type="match status" value="1"/>
</dbReference>
<name>A0A0F7SW14_PHARH</name>
<feature type="compositionally biased region" description="Basic and acidic residues" evidence="6">
    <location>
        <begin position="93"/>
        <end position="103"/>
    </location>
</feature>
<dbReference type="GO" id="GO:0022857">
    <property type="term" value="F:transmembrane transporter activity"/>
    <property type="evidence" value="ECO:0007669"/>
    <property type="project" value="InterPro"/>
</dbReference>